<name>A0A9D2HU06_9BACE</name>
<dbReference type="Gene3D" id="3.10.50.40">
    <property type="match status" value="1"/>
</dbReference>
<organism evidence="2 3">
    <name type="scientific">Candidatus Bacteroides avicola</name>
    <dbReference type="NCBI Taxonomy" id="2838468"/>
    <lineage>
        <taxon>Bacteria</taxon>
        <taxon>Pseudomonadati</taxon>
        <taxon>Bacteroidota</taxon>
        <taxon>Bacteroidia</taxon>
        <taxon>Bacteroidales</taxon>
        <taxon>Bacteroidaceae</taxon>
        <taxon>Bacteroides</taxon>
    </lineage>
</organism>
<comment type="caution">
    <text evidence="2">The sequence shown here is derived from an EMBL/GenBank/DDBJ whole genome shotgun (WGS) entry which is preliminary data.</text>
</comment>
<proteinExistence type="predicted"/>
<feature type="chain" id="PRO_5039271542" evidence="1">
    <location>
        <begin position="20"/>
        <end position="206"/>
    </location>
</feature>
<sequence length="206" mass="23453">MKKLTLLFLLLMAVCAAFQACDDTMTYAEMKEREDNAIDAFIRDSNIVVISQSEFYAQDSMTDVSRNEYVQLASGVYMQIVDKGIEGDTVKNNDEIIVRFSEYNVLNNYLTYSNLEVPYMTDGFRYMVTSSSIAGIFLIESETGYASYYSYNILGGSTAVPAGWLVPWDYIYNKAHVKLIVPSDMGTQNAMSSVVPYYYDIRYQIY</sequence>
<evidence type="ECO:0000313" key="3">
    <source>
        <dbReference type="Proteomes" id="UP000823862"/>
    </source>
</evidence>
<reference evidence="2" key="1">
    <citation type="journal article" date="2021" name="PeerJ">
        <title>Extensive microbial diversity within the chicken gut microbiome revealed by metagenomics and culture.</title>
        <authorList>
            <person name="Gilroy R."/>
            <person name="Ravi A."/>
            <person name="Getino M."/>
            <person name="Pursley I."/>
            <person name="Horton D.L."/>
            <person name="Alikhan N.F."/>
            <person name="Baker D."/>
            <person name="Gharbi K."/>
            <person name="Hall N."/>
            <person name="Watson M."/>
            <person name="Adriaenssens E.M."/>
            <person name="Foster-Nyarko E."/>
            <person name="Jarju S."/>
            <person name="Secka A."/>
            <person name="Antonio M."/>
            <person name="Oren A."/>
            <person name="Chaudhuri R.R."/>
            <person name="La Ragione R."/>
            <person name="Hildebrand F."/>
            <person name="Pallen M.J."/>
        </authorList>
    </citation>
    <scope>NUCLEOTIDE SEQUENCE</scope>
    <source>
        <strain evidence="2">ChiHjej12B11-9795</strain>
    </source>
</reference>
<dbReference type="AlphaFoldDB" id="A0A9D2HU06"/>
<reference evidence="2" key="2">
    <citation type="submission" date="2021-04" db="EMBL/GenBank/DDBJ databases">
        <authorList>
            <person name="Gilroy R."/>
        </authorList>
    </citation>
    <scope>NUCLEOTIDE SEQUENCE</scope>
    <source>
        <strain evidence="2">ChiHjej12B11-9795</strain>
    </source>
</reference>
<evidence type="ECO:0000256" key="1">
    <source>
        <dbReference type="SAM" id="SignalP"/>
    </source>
</evidence>
<dbReference type="InterPro" id="IPR046357">
    <property type="entry name" value="PPIase_dom_sf"/>
</dbReference>
<protein>
    <submittedName>
        <fullName evidence="2">DUF4827 domain-containing protein</fullName>
    </submittedName>
</protein>
<dbReference type="InterPro" id="IPR032252">
    <property type="entry name" value="DUF4827"/>
</dbReference>
<accession>A0A9D2HU06</accession>
<gene>
    <name evidence="2" type="ORF">H9950_04785</name>
</gene>
<dbReference type="Pfam" id="PF16109">
    <property type="entry name" value="DUF4827"/>
    <property type="match status" value="1"/>
</dbReference>
<dbReference type="EMBL" id="DWZI01000027">
    <property type="protein sequence ID" value="HJA85495.1"/>
    <property type="molecule type" value="Genomic_DNA"/>
</dbReference>
<feature type="signal peptide" evidence="1">
    <location>
        <begin position="1"/>
        <end position="19"/>
    </location>
</feature>
<dbReference type="PROSITE" id="PS51257">
    <property type="entry name" value="PROKAR_LIPOPROTEIN"/>
    <property type="match status" value="1"/>
</dbReference>
<evidence type="ECO:0000313" key="2">
    <source>
        <dbReference type="EMBL" id="HJA85495.1"/>
    </source>
</evidence>
<keyword evidence="1" id="KW-0732">Signal</keyword>
<dbReference type="GO" id="GO:0003755">
    <property type="term" value="F:peptidyl-prolyl cis-trans isomerase activity"/>
    <property type="evidence" value="ECO:0007669"/>
    <property type="project" value="InterPro"/>
</dbReference>
<dbReference type="Proteomes" id="UP000823862">
    <property type="component" value="Unassembled WGS sequence"/>
</dbReference>